<proteinExistence type="predicted"/>
<dbReference type="AlphaFoldDB" id="A0A8H8CY85"/>
<evidence type="ECO:0000313" key="3">
    <source>
        <dbReference type="Proteomes" id="UP000670092"/>
    </source>
</evidence>
<evidence type="ECO:0000313" key="2">
    <source>
        <dbReference type="EMBL" id="KAG5294154.1"/>
    </source>
</evidence>
<keyword evidence="1" id="KW-0812">Transmembrane</keyword>
<reference evidence="2 3" key="1">
    <citation type="submission" date="2021-01" db="EMBL/GenBank/DDBJ databases">
        <title>Chromosome-level genome assembly of a human fungal pathogen reveals clustering of transcriptionally co-regulated genes.</title>
        <authorList>
            <person name="Voorhies M."/>
            <person name="Cohen S."/>
            <person name="Shea T.P."/>
            <person name="Petrus S."/>
            <person name="Munoz J.F."/>
            <person name="Poplawski S."/>
            <person name="Goldman W.E."/>
            <person name="Michael T."/>
            <person name="Cuomo C.A."/>
            <person name="Sil A."/>
            <person name="Beyhan S."/>
        </authorList>
    </citation>
    <scope>NUCLEOTIDE SEQUENCE [LARGE SCALE GENOMIC DNA]</scope>
    <source>
        <strain evidence="2 3">G184AR</strain>
    </source>
</reference>
<keyword evidence="1" id="KW-1133">Transmembrane helix</keyword>
<dbReference type="VEuPathDB" id="FungiDB:I7I52_05704"/>
<dbReference type="EMBL" id="JAEVHI010000004">
    <property type="protein sequence ID" value="KAG5294154.1"/>
    <property type="molecule type" value="Genomic_DNA"/>
</dbReference>
<name>A0A8H8CY85_AJECA</name>
<keyword evidence="1" id="KW-0472">Membrane</keyword>
<organism evidence="2 3">
    <name type="scientific">Ajellomyces capsulatus</name>
    <name type="common">Darling's disease fungus</name>
    <name type="synonym">Histoplasma capsulatum</name>
    <dbReference type="NCBI Taxonomy" id="5037"/>
    <lineage>
        <taxon>Eukaryota</taxon>
        <taxon>Fungi</taxon>
        <taxon>Dikarya</taxon>
        <taxon>Ascomycota</taxon>
        <taxon>Pezizomycotina</taxon>
        <taxon>Eurotiomycetes</taxon>
        <taxon>Eurotiomycetidae</taxon>
        <taxon>Onygenales</taxon>
        <taxon>Ajellomycetaceae</taxon>
        <taxon>Histoplasma</taxon>
    </lineage>
</organism>
<feature type="transmembrane region" description="Helical" evidence="1">
    <location>
        <begin position="6"/>
        <end position="25"/>
    </location>
</feature>
<evidence type="ECO:0000256" key="1">
    <source>
        <dbReference type="SAM" id="Phobius"/>
    </source>
</evidence>
<gene>
    <name evidence="2" type="ORF">I7I52_05704</name>
</gene>
<comment type="caution">
    <text evidence="2">The sequence shown here is derived from an EMBL/GenBank/DDBJ whole genome shotgun (WGS) entry which is preliminary data.</text>
</comment>
<protein>
    <submittedName>
        <fullName evidence="2">Uncharacterized protein</fullName>
    </submittedName>
</protein>
<sequence length="66" mass="7770">MSLLFVLYFSLVYLSLFLCFVRVSLVRPRSKNHSLIYFNVSQAFDDKLVIIDAPIRLIYPIDVHIH</sequence>
<dbReference type="Proteomes" id="UP000670092">
    <property type="component" value="Unassembled WGS sequence"/>
</dbReference>
<accession>A0A8H8CY85</accession>